<name>A0A4Q0SA18_9BRAD</name>
<gene>
    <name evidence="1" type="ORF">XH94_32545</name>
</gene>
<dbReference type="AlphaFoldDB" id="A0A4Q0SA18"/>
<dbReference type="EMBL" id="LBJM01000089">
    <property type="protein sequence ID" value="RXH31996.1"/>
    <property type="molecule type" value="Genomic_DNA"/>
</dbReference>
<reference evidence="1 2" key="1">
    <citation type="submission" date="2015-04" db="EMBL/GenBank/DDBJ databases">
        <title>Comparative genomics of rhizobia nodulating Arachis hypogaea in China.</title>
        <authorList>
            <person name="Li Y."/>
        </authorList>
    </citation>
    <scope>NUCLEOTIDE SEQUENCE [LARGE SCALE GENOMIC DNA]</scope>
    <source>
        <strain evidence="1 2">CCBAU 51787</strain>
    </source>
</reference>
<protein>
    <submittedName>
        <fullName evidence="1">Uncharacterized protein</fullName>
    </submittedName>
</protein>
<proteinExistence type="predicted"/>
<accession>A0A4Q0SA18</accession>
<organism evidence="1 2">
    <name type="scientific">Bradyrhizobium zhanjiangense</name>
    <dbReference type="NCBI Taxonomy" id="1325107"/>
    <lineage>
        <taxon>Bacteria</taxon>
        <taxon>Pseudomonadati</taxon>
        <taxon>Pseudomonadota</taxon>
        <taxon>Alphaproteobacteria</taxon>
        <taxon>Hyphomicrobiales</taxon>
        <taxon>Nitrobacteraceae</taxon>
        <taxon>Bradyrhizobium</taxon>
    </lineage>
</organism>
<evidence type="ECO:0000313" key="2">
    <source>
        <dbReference type="Proteomes" id="UP000290565"/>
    </source>
</evidence>
<dbReference type="Proteomes" id="UP000290565">
    <property type="component" value="Unassembled WGS sequence"/>
</dbReference>
<evidence type="ECO:0000313" key="1">
    <source>
        <dbReference type="EMBL" id="RXH31996.1"/>
    </source>
</evidence>
<sequence length="78" mass="8372">MSEPLTLSELFADLDDLSFRQIENLRVLVNALGCSDLAEISDPDVAGATVANLLESDPRAAAILNAYWKTRPKPGSAN</sequence>
<comment type="caution">
    <text evidence="1">The sequence shown here is derived from an EMBL/GenBank/DDBJ whole genome shotgun (WGS) entry which is preliminary data.</text>
</comment>
<dbReference type="RefSeq" id="WP_128947130.1">
    <property type="nucleotide sequence ID" value="NZ_LBJM01000089.1"/>
</dbReference>